<dbReference type="Gene3D" id="2.180.10.10">
    <property type="entry name" value="RHS repeat-associated core"/>
    <property type="match status" value="1"/>
</dbReference>
<dbReference type="PANTHER" id="PTHR32305:SF15">
    <property type="entry name" value="PROTEIN RHSA-RELATED"/>
    <property type="match status" value="1"/>
</dbReference>
<evidence type="ECO:0000313" key="2">
    <source>
        <dbReference type="Proteomes" id="UP000609879"/>
    </source>
</evidence>
<evidence type="ECO:0000313" key="1">
    <source>
        <dbReference type="EMBL" id="GID80882.1"/>
    </source>
</evidence>
<reference evidence="1 2" key="1">
    <citation type="submission" date="2021-01" db="EMBL/GenBank/DDBJ databases">
        <title>Whole genome shotgun sequence of Actinoplanes deccanensis NBRC 13994.</title>
        <authorList>
            <person name="Komaki H."/>
            <person name="Tamura T."/>
        </authorList>
    </citation>
    <scope>NUCLEOTIDE SEQUENCE [LARGE SCALE GENOMIC DNA]</scope>
    <source>
        <strain evidence="1 2">NBRC 13994</strain>
    </source>
</reference>
<evidence type="ECO:0008006" key="3">
    <source>
        <dbReference type="Google" id="ProtNLM"/>
    </source>
</evidence>
<name>A0ABQ3YLK7_9ACTN</name>
<comment type="caution">
    <text evidence="1">The sequence shown here is derived from an EMBL/GenBank/DDBJ whole genome shotgun (WGS) entry which is preliminary data.</text>
</comment>
<keyword evidence="2" id="KW-1185">Reference proteome</keyword>
<dbReference type="EMBL" id="BOMI01000210">
    <property type="protein sequence ID" value="GID80882.1"/>
    <property type="molecule type" value="Genomic_DNA"/>
</dbReference>
<proteinExistence type="predicted"/>
<dbReference type="RefSeq" id="WP_307871264.1">
    <property type="nucleotide sequence ID" value="NZ_BAAABO010000040.1"/>
</dbReference>
<sequence length="347" mass="37927">MPSADTSNAGGNTTVAYHSTDFVKSITQNGRTTNYTLDVNGGRVRSWTDSNDAATRLNHYSGDGDSPTWTQENTSRYTRTLGSTSSLAAIYDSSTGTPTFQITNLHGDLVAAMENATPGLASTSIADEYGNPTSASATGKRYGWLGNPQRASDNPPGLLLMGARLYNPSTGRFLQVDPIYGGSCNSYEYTCADPINAFDLTGTTRVRERNTQTCTKYLCISIRRICDVDRRCSMNWNMSFRKDFRQAYIHAGWKWTIFISGIKVFAASYSHAEMGTYFFHGSWTTNNTSKGRGYFKCLAWSCRFDPDDTLVFSATGTATVPKLGLVGWTGGSTQKPGGGWSPWSNYG</sequence>
<protein>
    <recommendedName>
        <fullName evidence="3">RHS repeat-associated core domain-containing protein</fullName>
    </recommendedName>
</protein>
<dbReference type="NCBIfam" id="TIGR03696">
    <property type="entry name" value="Rhs_assc_core"/>
    <property type="match status" value="1"/>
</dbReference>
<organism evidence="1 2">
    <name type="scientific">Paractinoplanes deccanensis</name>
    <dbReference type="NCBI Taxonomy" id="113561"/>
    <lineage>
        <taxon>Bacteria</taxon>
        <taxon>Bacillati</taxon>
        <taxon>Actinomycetota</taxon>
        <taxon>Actinomycetes</taxon>
        <taxon>Micromonosporales</taxon>
        <taxon>Micromonosporaceae</taxon>
        <taxon>Paractinoplanes</taxon>
    </lineage>
</organism>
<dbReference type="InterPro" id="IPR050708">
    <property type="entry name" value="T6SS_VgrG/RHS"/>
</dbReference>
<dbReference type="Proteomes" id="UP000609879">
    <property type="component" value="Unassembled WGS sequence"/>
</dbReference>
<gene>
    <name evidence="1" type="ORF">Ade02nite_95230</name>
</gene>
<accession>A0ABQ3YLK7</accession>
<dbReference type="PANTHER" id="PTHR32305">
    <property type="match status" value="1"/>
</dbReference>
<dbReference type="InterPro" id="IPR022385">
    <property type="entry name" value="Rhs_assc_core"/>
</dbReference>